<organism evidence="4">
    <name type="scientific">marine metagenome</name>
    <dbReference type="NCBI Taxonomy" id="408172"/>
    <lineage>
        <taxon>unclassified sequences</taxon>
        <taxon>metagenomes</taxon>
        <taxon>ecological metagenomes</taxon>
    </lineage>
</organism>
<dbReference type="CDD" id="cd19094">
    <property type="entry name" value="AKR_Tas-like"/>
    <property type="match status" value="1"/>
</dbReference>
<keyword evidence="2" id="KW-0560">Oxidoreductase</keyword>
<dbReference type="InterPro" id="IPR050523">
    <property type="entry name" value="AKR_Detox_Biosynth"/>
</dbReference>
<dbReference type="Gene3D" id="3.20.20.100">
    <property type="entry name" value="NADP-dependent oxidoreductase domain"/>
    <property type="match status" value="1"/>
</dbReference>
<dbReference type="FunFam" id="3.20.20.100:FF:000005">
    <property type="entry name" value="NADP(H)-dependent aldo-keto reductase"/>
    <property type="match status" value="1"/>
</dbReference>
<reference evidence="4" key="1">
    <citation type="submission" date="2018-05" db="EMBL/GenBank/DDBJ databases">
        <authorList>
            <person name="Lanie J.A."/>
            <person name="Ng W.-L."/>
            <person name="Kazmierczak K.M."/>
            <person name="Andrzejewski T.M."/>
            <person name="Davidsen T.M."/>
            <person name="Wayne K.J."/>
            <person name="Tettelin H."/>
            <person name="Glass J.I."/>
            <person name="Rusch D."/>
            <person name="Podicherti R."/>
            <person name="Tsui H.-C.T."/>
            <person name="Winkler M.E."/>
        </authorList>
    </citation>
    <scope>NUCLEOTIDE SEQUENCE</scope>
</reference>
<dbReference type="InterPro" id="IPR023210">
    <property type="entry name" value="NADP_OxRdtase_dom"/>
</dbReference>
<feature type="domain" description="NADP-dependent oxidoreductase" evidence="3">
    <location>
        <begin position="16"/>
        <end position="341"/>
    </location>
</feature>
<protein>
    <recommendedName>
        <fullName evidence="3">NADP-dependent oxidoreductase domain-containing protein</fullName>
    </recommendedName>
</protein>
<sequence length="350" mass="40201">MKYRKLGTTDIDVSVICLGTMTFGEQNSQQDGYDQMDYALERGVNFFDTAELYAVMPRKETYGKTEEIIGNWFQQKKNRSKVILASKIASKTENDLTWIRDGAEKLGFDKKNMNAAIDASLQRLQTDYIDLYQLHWPERKVPKFGKLDFEYDPYDNEWTQIEEVLDNLNNLIKSGKIRYVGLSNETPWGVMKFLHVAKEKNLPRMMSIQNVYSLVNRVFDIANSEVSIRENCGLLAYSPLAGGRLSGKYINQQPKNARYTLWPSRFDRHHTKRGEMAIAKYVSLAKKNNITPSTFANAYVNDRPFVTSNIIGATTIEQLRENIDSIDITLSNEILHEIEDIHLSDPNPCV</sequence>
<dbReference type="GO" id="GO:0016491">
    <property type="term" value="F:oxidoreductase activity"/>
    <property type="evidence" value="ECO:0007669"/>
    <property type="project" value="UniProtKB-KW"/>
</dbReference>
<dbReference type="InterPro" id="IPR036812">
    <property type="entry name" value="NAD(P)_OxRdtase_dom_sf"/>
</dbReference>
<dbReference type="EMBL" id="UINC01024481">
    <property type="protein sequence ID" value="SVA98183.1"/>
    <property type="molecule type" value="Genomic_DNA"/>
</dbReference>
<keyword evidence="1" id="KW-0521">NADP</keyword>
<dbReference type="PANTHER" id="PTHR43364">
    <property type="entry name" value="NADH-SPECIFIC METHYLGLYOXAL REDUCTASE-RELATED"/>
    <property type="match status" value="1"/>
</dbReference>
<gene>
    <name evidence="4" type="ORF">METZ01_LOCUS151037</name>
</gene>
<name>A0A382AB52_9ZZZZ</name>
<evidence type="ECO:0000256" key="1">
    <source>
        <dbReference type="ARBA" id="ARBA00022857"/>
    </source>
</evidence>
<dbReference type="SUPFAM" id="SSF51430">
    <property type="entry name" value="NAD(P)-linked oxidoreductase"/>
    <property type="match status" value="1"/>
</dbReference>
<accession>A0A382AB52</accession>
<dbReference type="PANTHER" id="PTHR43364:SF4">
    <property type="entry name" value="NAD(P)-LINKED OXIDOREDUCTASE SUPERFAMILY PROTEIN"/>
    <property type="match status" value="1"/>
</dbReference>
<evidence type="ECO:0000259" key="3">
    <source>
        <dbReference type="Pfam" id="PF00248"/>
    </source>
</evidence>
<evidence type="ECO:0000313" key="4">
    <source>
        <dbReference type="EMBL" id="SVA98183.1"/>
    </source>
</evidence>
<evidence type="ECO:0000256" key="2">
    <source>
        <dbReference type="ARBA" id="ARBA00023002"/>
    </source>
</evidence>
<dbReference type="AlphaFoldDB" id="A0A382AB52"/>
<dbReference type="Pfam" id="PF00248">
    <property type="entry name" value="Aldo_ket_red"/>
    <property type="match status" value="1"/>
</dbReference>
<proteinExistence type="predicted"/>